<keyword evidence="9" id="KW-0653">Protein transport</keyword>
<dbReference type="PROSITE" id="PS51377">
    <property type="entry name" value="KIND"/>
    <property type="match status" value="1"/>
</dbReference>
<dbReference type="PANTHER" id="PTHR21345:SF8">
    <property type="entry name" value="PROTEIN SPIRE HOMOLOG 1"/>
    <property type="match status" value="1"/>
</dbReference>
<evidence type="ECO:0000256" key="7">
    <source>
        <dbReference type="ARBA" id="ARBA00022490"/>
    </source>
</evidence>
<keyword evidence="11" id="KW-0009">Actin-binding</keyword>
<keyword evidence="13" id="KW-0968">Cytoplasmic vesicle</keyword>
<dbReference type="CDD" id="cd22080">
    <property type="entry name" value="WH2_Spire1_r4"/>
    <property type="match status" value="1"/>
</dbReference>
<keyword evidence="10" id="KW-0472">Membrane</keyword>
<feature type="domain" description="KIND" evidence="14">
    <location>
        <begin position="16"/>
        <end position="215"/>
    </location>
</feature>
<evidence type="ECO:0000259" key="14">
    <source>
        <dbReference type="PROSITE" id="PS51377"/>
    </source>
</evidence>
<keyword evidence="8" id="KW-0677">Repeat</keyword>
<dbReference type="EMBL" id="KZ043233">
    <property type="protein sequence ID" value="PIO12939.1"/>
    <property type="molecule type" value="Genomic_DNA"/>
</dbReference>
<evidence type="ECO:0000313" key="16">
    <source>
        <dbReference type="Proteomes" id="UP000228934"/>
    </source>
</evidence>
<dbReference type="GO" id="GO:0005856">
    <property type="term" value="C:cytoskeleton"/>
    <property type="evidence" value="ECO:0007669"/>
    <property type="project" value="UniProtKB-SubCell"/>
</dbReference>
<evidence type="ECO:0000256" key="13">
    <source>
        <dbReference type="ARBA" id="ARBA00023329"/>
    </source>
</evidence>
<dbReference type="GO" id="GO:0051639">
    <property type="term" value="P:actin filament network formation"/>
    <property type="evidence" value="ECO:0007669"/>
    <property type="project" value="TreeGrafter"/>
</dbReference>
<dbReference type="Pfam" id="PF16474">
    <property type="entry name" value="KIND"/>
    <property type="match status" value="1"/>
</dbReference>
<keyword evidence="5" id="KW-0813">Transport</keyword>
<dbReference type="GO" id="GO:0030659">
    <property type="term" value="C:cytoplasmic vesicle membrane"/>
    <property type="evidence" value="ECO:0007669"/>
    <property type="project" value="UniProtKB-SubCell"/>
</dbReference>
<dbReference type="GO" id="GO:0005938">
    <property type="term" value="C:cell cortex"/>
    <property type="evidence" value="ECO:0007669"/>
    <property type="project" value="TreeGrafter"/>
</dbReference>
<comment type="subcellular location">
    <subcellularLocation>
        <location evidence="3">Cell membrane</location>
        <topology evidence="3">Peripheral membrane protein</topology>
        <orientation evidence="3">Cytoplasmic side</orientation>
    </subcellularLocation>
    <subcellularLocation>
        <location evidence="2">Cytoplasm</location>
        <location evidence="2">Cytoskeleton</location>
    </subcellularLocation>
    <subcellularLocation>
        <location evidence="1">Cytoplasmic vesicle membrane</location>
        <topology evidence="1">Peripheral membrane protein</topology>
        <orientation evidence="1">Cytoplasmic side</orientation>
    </subcellularLocation>
</comment>
<evidence type="ECO:0000256" key="12">
    <source>
        <dbReference type="ARBA" id="ARBA00023212"/>
    </source>
</evidence>
<keyword evidence="12" id="KW-0206">Cytoskeleton</keyword>
<dbReference type="InterPro" id="IPR029901">
    <property type="entry name" value="Spire"/>
</dbReference>
<reference evidence="16" key="1">
    <citation type="journal article" date="2017" name="Nat. Commun.">
        <title>The North American bullfrog draft genome provides insight into hormonal regulation of long noncoding RNA.</title>
        <authorList>
            <person name="Hammond S.A."/>
            <person name="Warren R.L."/>
            <person name="Vandervalk B.P."/>
            <person name="Kucuk E."/>
            <person name="Khan H."/>
            <person name="Gibb E.A."/>
            <person name="Pandoh P."/>
            <person name="Kirk H."/>
            <person name="Zhao Y."/>
            <person name="Jones M."/>
            <person name="Mungall A.J."/>
            <person name="Coope R."/>
            <person name="Pleasance S."/>
            <person name="Moore R.A."/>
            <person name="Holt R.A."/>
            <person name="Round J.M."/>
            <person name="Ohora S."/>
            <person name="Walle B.V."/>
            <person name="Veldhoen N."/>
            <person name="Helbing C.C."/>
            <person name="Birol I."/>
        </authorList>
    </citation>
    <scope>NUCLEOTIDE SEQUENCE [LARGE SCALE GENOMIC DNA]</scope>
</reference>
<evidence type="ECO:0000256" key="3">
    <source>
        <dbReference type="ARBA" id="ARBA00004413"/>
    </source>
</evidence>
<accession>A0A2G9QBE6</accession>
<evidence type="ECO:0000256" key="2">
    <source>
        <dbReference type="ARBA" id="ARBA00004245"/>
    </source>
</evidence>
<dbReference type="GO" id="GO:0030041">
    <property type="term" value="P:actin filament polymerization"/>
    <property type="evidence" value="ECO:0007669"/>
    <property type="project" value="TreeGrafter"/>
</dbReference>
<keyword evidence="6" id="KW-1003">Cell membrane</keyword>
<evidence type="ECO:0000256" key="6">
    <source>
        <dbReference type="ARBA" id="ARBA00022475"/>
    </source>
</evidence>
<feature type="non-terminal residue" evidence="15">
    <location>
        <position position="215"/>
    </location>
</feature>
<keyword evidence="16" id="KW-1185">Reference proteome</keyword>
<evidence type="ECO:0000256" key="10">
    <source>
        <dbReference type="ARBA" id="ARBA00023136"/>
    </source>
</evidence>
<dbReference type="GO" id="GO:0036089">
    <property type="term" value="P:cleavage furrow formation"/>
    <property type="evidence" value="ECO:0007669"/>
    <property type="project" value="TreeGrafter"/>
</dbReference>
<dbReference type="SMART" id="SM00750">
    <property type="entry name" value="KIND"/>
    <property type="match status" value="1"/>
</dbReference>
<dbReference type="CDD" id="cd22186">
    <property type="entry name" value="WH2_Spire1-2_r3"/>
    <property type="match status" value="1"/>
</dbReference>
<dbReference type="GO" id="GO:0048193">
    <property type="term" value="P:Golgi vesicle transport"/>
    <property type="evidence" value="ECO:0007669"/>
    <property type="project" value="TreeGrafter"/>
</dbReference>
<name>A0A2G9QBE6_AQUCT</name>
<dbReference type="AlphaFoldDB" id="A0A2G9QBE6"/>
<evidence type="ECO:0000256" key="5">
    <source>
        <dbReference type="ARBA" id="ARBA00022448"/>
    </source>
</evidence>
<evidence type="ECO:0000256" key="9">
    <source>
        <dbReference type="ARBA" id="ARBA00022927"/>
    </source>
</evidence>
<evidence type="ECO:0000256" key="8">
    <source>
        <dbReference type="ARBA" id="ARBA00022737"/>
    </source>
</evidence>
<dbReference type="GO" id="GO:0040038">
    <property type="term" value="P:polar body extrusion after meiotic divisions"/>
    <property type="evidence" value="ECO:0007669"/>
    <property type="project" value="TreeGrafter"/>
</dbReference>
<dbReference type="GO" id="GO:0045010">
    <property type="term" value="P:actin nucleation"/>
    <property type="evidence" value="ECO:0007669"/>
    <property type="project" value="InterPro"/>
</dbReference>
<dbReference type="GO" id="GO:0015031">
    <property type="term" value="P:protein transport"/>
    <property type="evidence" value="ECO:0007669"/>
    <property type="project" value="UniProtKB-KW"/>
</dbReference>
<dbReference type="GO" id="GO:0005886">
    <property type="term" value="C:plasma membrane"/>
    <property type="evidence" value="ECO:0007669"/>
    <property type="project" value="UniProtKB-SubCell"/>
</dbReference>
<dbReference type="OrthoDB" id="10043757at2759"/>
<sequence>MAESPASQADSGIESLSLEEILDLYNQPINEEQAWAVCYQCCAALRAAPGDGKRRKITGATEIRIRKDGAVTVRERPGTVGCIPMCFQARFWVQVMRDLRNGVKLKKVQERQYNMLPIEFQLTPYEMLMDDIRSKRYTLRKVMVQGDTPPRLKKSAHEIILDFIRSRPPLNPVSARKLKPTPPRPRSLHERILEEIKSERKLRPVSPDEIRRSRL</sequence>
<protein>
    <recommendedName>
        <fullName evidence="14">KIND domain-containing protein</fullName>
    </recommendedName>
</protein>
<proteinExistence type="inferred from homology"/>
<dbReference type="Gene3D" id="1.10.510.10">
    <property type="entry name" value="Transferase(Phosphotransferase) domain 1"/>
    <property type="match status" value="1"/>
</dbReference>
<dbReference type="InterPro" id="IPR011019">
    <property type="entry name" value="KIND_dom"/>
</dbReference>
<gene>
    <name evidence="15" type="ORF">AB205_0001240</name>
</gene>
<keyword evidence="7" id="KW-0963">Cytoplasm</keyword>
<dbReference type="GO" id="GO:0003779">
    <property type="term" value="F:actin binding"/>
    <property type="evidence" value="ECO:0007669"/>
    <property type="project" value="UniProtKB-KW"/>
</dbReference>
<dbReference type="PANTHER" id="PTHR21345">
    <property type="entry name" value="SPIRE"/>
    <property type="match status" value="1"/>
</dbReference>
<evidence type="ECO:0000256" key="4">
    <source>
        <dbReference type="ARBA" id="ARBA00010956"/>
    </source>
</evidence>
<organism evidence="15 16">
    <name type="scientific">Aquarana catesbeiana</name>
    <name type="common">American bullfrog</name>
    <name type="synonym">Rana catesbeiana</name>
    <dbReference type="NCBI Taxonomy" id="8400"/>
    <lineage>
        <taxon>Eukaryota</taxon>
        <taxon>Metazoa</taxon>
        <taxon>Chordata</taxon>
        <taxon>Craniata</taxon>
        <taxon>Vertebrata</taxon>
        <taxon>Euteleostomi</taxon>
        <taxon>Amphibia</taxon>
        <taxon>Batrachia</taxon>
        <taxon>Anura</taxon>
        <taxon>Neobatrachia</taxon>
        <taxon>Ranoidea</taxon>
        <taxon>Ranidae</taxon>
        <taxon>Aquarana</taxon>
    </lineage>
</organism>
<dbReference type="GO" id="GO:0051295">
    <property type="term" value="P:establishment of meiotic spindle localization"/>
    <property type="evidence" value="ECO:0007669"/>
    <property type="project" value="TreeGrafter"/>
</dbReference>
<evidence type="ECO:0000256" key="1">
    <source>
        <dbReference type="ARBA" id="ARBA00004180"/>
    </source>
</evidence>
<evidence type="ECO:0000313" key="15">
    <source>
        <dbReference type="EMBL" id="PIO12939.1"/>
    </source>
</evidence>
<dbReference type="GO" id="GO:0008017">
    <property type="term" value="F:microtubule binding"/>
    <property type="evidence" value="ECO:0007669"/>
    <property type="project" value="TreeGrafter"/>
</dbReference>
<evidence type="ECO:0000256" key="11">
    <source>
        <dbReference type="ARBA" id="ARBA00023203"/>
    </source>
</evidence>
<dbReference type="Proteomes" id="UP000228934">
    <property type="component" value="Unassembled WGS sequence"/>
</dbReference>
<comment type="similarity">
    <text evidence="4">Belongs to the spire family.</text>
</comment>